<dbReference type="Gene3D" id="3.30.450.20">
    <property type="entry name" value="PAS domain"/>
    <property type="match status" value="1"/>
</dbReference>
<proteinExistence type="predicted"/>
<evidence type="ECO:0000313" key="8">
    <source>
        <dbReference type="Proteomes" id="UP001342314"/>
    </source>
</evidence>
<dbReference type="Pfam" id="PF13426">
    <property type="entry name" value="PAS_9"/>
    <property type="match status" value="1"/>
</dbReference>
<dbReference type="SUPFAM" id="SSF55785">
    <property type="entry name" value="PYP-like sensor domain (PAS domain)"/>
    <property type="match status" value="1"/>
</dbReference>
<dbReference type="EMBL" id="BQKY01000005">
    <property type="protein sequence ID" value="GJN89888.1"/>
    <property type="molecule type" value="Genomic_DNA"/>
</dbReference>
<feature type="domain" description="PAS" evidence="5">
    <location>
        <begin position="287"/>
        <end position="333"/>
    </location>
</feature>
<evidence type="ECO:0000256" key="4">
    <source>
        <dbReference type="SAM" id="MobiDB-lite"/>
    </source>
</evidence>
<dbReference type="InterPro" id="IPR000014">
    <property type="entry name" value="PAS"/>
</dbReference>
<dbReference type="InterPro" id="IPR035965">
    <property type="entry name" value="PAS-like_dom_sf"/>
</dbReference>
<dbReference type="InterPro" id="IPR044926">
    <property type="entry name" value="RGS_subdomain_2"/>
</dbReference>
<dbReference type="NCBIfam" id="TIGR00229">
    <property type="entry name" value="sensory_box"/>
    <property type="match status" value="1"/>
</dbReference>
<keyword evidence="1" id="KW-0285">Flavoprotein</keyword>
<dbReference type="InterPro" id="IPR036305">
    <property type="entry name" value="RGS_sf"/>
</dbReference>
<name>A0AAV5GMI1_9BASI</name>
<dbReference type="PANTHER" id="PTHR47429">
    <property type="entry name" value="PROTEIN TWIN LOV 1"/>
    <property type="match status" value="1"/>
</dbReference>
<evidence type="ECO:0000256" key="2">
    <source>
        <dbReference type="ARBA" id="ARBA00022643"/>
    </source>
</evidence>
<sequence>MDQSQYASHGQYQGPGTATEPYKGRTNGVMEASSLSGSGSAGSQIRPAFPYVDSGHVGSDTSTYETHKSGQLDQRAPPPENLPASSLPFLPNVAPLRAKDPSAGKGTTSRPFNLPLSNVQSSLSYSLSRLLSLPRFAAYLATPLGYAQFSAYLSSFSSQSEALAQLELWKDTLVLSQLTKQAGFGSKGMFQVYLSEGAKPKVNLPDSTLYELVEALRKTRMGSPGLDSTSKHLLQTLYANEFERFVKARLLAHTKTQLGKYSLRVEDRGGIGSAFLLTNPRLRDDPIVLVSPGFEQLTGYSAQQIVGRNCRFLQGKATSPEAVDNIRKRLEAADEVLQLVLNYRADGSPFLNLLHVLPLRDLDGNLAYFLGGQTDMTRALTTGTDLSLMLPAEEDVLGVDMTAFTPAVQLEARECAFKPAPPLGTFHGVDIPPPDEVLGHEHGGAQEHGGTQGSKKEQRGKMSVHGLFGLLTKPGKGSVKKMSKRKKKAAEFVGGDAQQDGGAVTAEAGPHDQQQEPPQDEGKQRQEQQGKDPLVAPTQHETATMPLEKRLLDVQVTYERLAIVKRQTREIIYTTSGFLRTAGLAGTTREEIDRSPLIYQDLVELLVAHNAPSPTSAATKDIRAKVKQAFADAVGAQIECAIRFKKEGSSAFSGTTPLAIGRLHLAPLLDMMGECIALTAVFG</sequence>
<evidence type="ECO:0000256" key="1">
    <source>
        <dbReference type="ARBA" id="ARBA00022630"/>
    </source>
</evidence>
<evidence type="ECO:0000259" key="6">
    <source>
        <dbReference type="PROSITE" id="PS50113"/>
    </source>
</evidence>
<gene>
    <name evidence="7" type="ORF">Rhopal_002877-T1</name>
</gene>
<comment type="caution">
    <text evidence="7">The sequence shown here is derived from an EMBL/GenBank/DDBJ whole genome shotgun (WGS) entry which is preliminary data.</text>
</comment>
<feature type="region of interest" description="Disordered" evidence="4">
    <location>
        <begin position="1"/>
        <end position="90"/>
    </location>
</feature>
<keyword evidence="2" id="KW-0288">FMN</keyword>
<dbReference type="PANTHER" id="PTHR47429:SF2">
    <property type="entry name" value="PROTEIN TWIN LOV 1"/>
    <property type="match status" value="1"/>
</dbReference>
<dbReference type="AlphaFoldDB" id="A0AAV5GMI1"/>
<feature type="compositionally biased region" description="Basic residues" evidence="4">
    <location>
        <begin position="478"/>
        <end position="488"/>
    </location>
</feature>
<dbReference type="PROSITE" id="PS50113">
    <property type="entry name" value="PAC"/>
    <property type="match status" value="1"/>
</dbReference>
<accession>A0AAV5GMI1</accession>
<feature type="compositionally biased region" description="Low complexity" evidence="4">
    <location>
        <begin position="32"/>
        <end position="43"/>
    </location>
</feature>
<organism evidence="7 8">
    <name type="scientific">Rhodotorula paludigena</name>
    <dbReference type="NCBI Taxonomy" id="86838"/>
    <lineage>
        <taxon>Eukaryota</taxon>
        <taxon>Fungi</taxon>
        <taxon>Dikarya</taxon>
        <taxon>Basidiomycota</taxon>
        <taxon>Pucciniomycotina</taxon>
        <taxon>Microbotryomycetes</taxon>
        <taxon>Sporidiobolales</taxon>
        <taxon>Sporidiobolaceae</taxon>
        <taxon>Rhodotorula</taxon>
    </lineage>
</organism>
<dbReference type="GO" id="GO:0005634">
    <property type="term" value="C:nucleus"/>
    <property type="evidence" value="ECO:0007669"/>
    <property type="project" value="TreeGrafter"/>
</dbReference>
<protein>
    <recommendedName>
        <fullName evidence="9">PAS domain-containing protein</fullName>
    </recommendedName>
</protein>
<feature type="domain" description="PAC" evidence="6">
    <location>
        <begin position="335"/>
        <end position="388"/>
    </location>
</feature>
<dbReference type="InterPro" id="IPR000700">
    <property type="entry name" value="PAS-assoc_C"/>
</dbReference>
<dbReference type="SUPFAM" id="SSF48097">
    <property type="entry name" value="Regulator of G-protein signaling, RGS"/>
    <property type="match status" value="1"/>
</dbReference>
<feature type="region of interest" description="Disordered" evidence="4">
    <location>
        <begin position="433"/>
        <end position="546"/>
    </location>
</feature>
<dbReference type="PROSITE" id="PS50112">
    <property type="entry name" value="PAS"/>
    <property type="match status" value="1"/>
</dbReference>
<dbReference type="CDD" id="cd00130">
    <property type="entry name" value="PAS"/>
    <property type="match status" value="1"/>
</dbReference>
<dbReference type="Proteomes" id="UP001342314">
    <property type="component" value="Unassembled WGS sequence"/>
</dbReference>
<feature type="compositionally biased region" description="Basic and acidic residues" evidence="4">
    <location>
        <begin position="509"/>
        <end position="530"/>
    </location>
</feature>
<evidence type="ECO:0000259" key="5">
    <source>
        <dbReference type="PROSITE" id="PS50112"/>
    </source>
</evidence>
<evidence type="ECO:0008006" key="9">
    <source>
        <dbReference type="Google" id="ProtNLM"/>
    </source>
</evidence>
<evidence type="ECO:0000256" key="3">
    <source>
        <dbReference type="ARBA" id="ARBA00022991"/>
    </source>
</evidence>
<keyword evidence="8" id="KW-1185">Reference proteome</keyword>
<feature type="compositionally biased region" description="Polar residues" evidence="4">
    <location>
        <begin position="1"/>
        <end position="16"/>
    </location>
</feature>
<keyword evidence="3" id="KW-0157">Chromophore</keyword>
<evidence type="ECO:0000313" key="7">
    <source>
        <dbReference type="EMBL" id="GJN89888.1"/>
    </source>
</evidence>
<dbReference type="Gene3D" id="1.10.167.10">
    <property type="entry name" value="Regulator of G-protein Signalling 4, domain 2"/>
    <property type="match status" value="1"/>
</dbReference>
<reference evidence="7 8" key="1">
    <citation type="submission" date="2021-12" db="EMBL/GenBank/DDBJ databases">
        <title>High titer production of polyol ester of fatty acids by Rhodotorula paludigena BS15 towards product separation-free biomass refinery.</title>
        <authorList>
            <person name="Mano J."/>
            <person name="Ono H."/>
            <person name="Tanaka T."/>
            <person name="Naito K."/>
            <person name="Sushida H."/>
            <person name="Ike M."/>
            <person name="Tokuyasu K."/>
            <person name="Kitaoka M."/>
        </authorList>
    </citation>
    <scope>NUCLEOTIDE SEQUENCE [LARGE SCALE GENOMIC DNA]</scope>
    <source>
        <strain evidence="7 8">BS15</strain>
    </source>
</reference>